<dbReference type="OrthoDB" id="9784297at2"/>
<feature type="domain" description="Endonuclease GajA/Old nuclease/RecF-like AAA" evidence="1">
    <location>
        <begin position="5"/>
        <end position="348"/>
    </location>
</feature>
<evidence type="ECO:0000313" key="3">
    <source>
        <dbReference type="EMBL" id="ANU21415.1"/>
    </source>
</evidence>
<evidence type="ECO:0000259" key="1">
    <source>
        <dbReference type="Pfam" id="PF13175"/>
    </source>
</evidence>
<dbReference type="SUPFAM" id="SSF52540">
    <property type="entry name" value="P-loop containing nucleoside triphosphate hydrolases"/>
    <property type="match status" value="1"/>
</dbReference>
<dbReference type="Pfam" id="PF13175">
    <property type="entry name" value="AAA_15"/>
    <property type="match status" value="1"/>
</dbReference>
<gene>
    <name evidence="3" type="ORF">BBI15_15125</name>
</gene>
<dbReference type="Gene3D" id="3.40.50.300">
    <property type="entry name" value="P-loop containing nucleotide triphosphate hydrolases"/>
    <property type="match status" value="1"/>
</dbReference>
<dbReference type="Pfam" id="PF20469">
    <property type="entry name" value="OLD-like_TOPRIM"/>
    <property type="match status" value="1"/>
</dbReference>
<accession>A0A1C7ECI4</accession>
<dbReference type="InterPro" id="IPR041685">
    <property type="entry name" value="AAA_GajA/Old/RecF-like"/>
</dbReference>
<feature type="domain" description="OLD protein-like TOPRIM" evidence="2">
    <location>
        <begin position="397"/>
        <end position="461"/>
    </location>
</feature>
<proteinExistence type="predicted"/>
<organism evidence="3 4">
    <name type="scientific">Planococcus plakortidis</name>
    <dbReference type="NCBI Taxonomy" id="1038856"/>
    <lineage>
        <taxon>Bacteria</taxon>
        <taxon>Bacillati</taxon>
        <taxon>Bacillota</taxon>
        <taxon>Bacilli</taxon>
        <taxon>Bacillales</taxon>
        <taxon>Caryophanaceae</taxon>
        <taxon>Planococcus</taxon>
    </lineage>
</organism>
<dbReference type="AlphaFoldDB" id="A0A1C7ECI4"/>
<dbReference type="PANTHER" id="PTHR43581:SF4">
    <property type="entry name" value="ATP_GTP PHOSPHATASE"/>
    <property type="match status" value="1"/>
</dbReference>
<dbReference type="Proteomes" id="UP000092650">
    <property type="component" value="Chromosome"/>
</dbReference>
<name>A0A1C7ECI4_9BACL</name>
<dbReference type="InterPro" id="IPR027417">
    <property type="entry name" value="P-loop_NTPase"/>
</dbReference>
<dbReference type="InterPro" id="IPR034139">
    <property type="entry name" value="TOPRIM_OLD"/>
</dbReference>
<protein>
    <submittedName>
        <fullName evidence="3">Uncharacterized protein</fullName>
    </submittedName>
</protein>
<dbReference type="RefSeq" id="WP_068872246.1">
    <property type="nucleotide sequence ID" value="NZ_CP016539.2"/>
</dbReference>
<evidence type="ECO:0000259" key="2">
    <source>
        <dbReference type="Pfam" id="PF20469"/>
    </source>
</evidence>
<dbReference type="PANTHER" id="PTHR43581">
    <property type="entry name" value="ATP/GTP PHOSPHATASE"/>
    <property type="match status" value="1"/>
</dbReference>
<dbReference type="KEGG" id="ppla:BBI15_15125"/>
<dbReference type="CDD" id="cd01026">
    <property type="entry name" value="TOPRIM_OLD"/>
    <property type="match status" value="1"/>
</dbReference>
<evidence type="ECO:0000313" key="4">
    <source>
        <dbReference type="Proteomes" id="UP000092650"/>
    </source>
</evidence>
<keyword evidence="4" id="KW-1185">Reference proteome</keyword>
<sequence length="589" mass="67617">MEILLKEVRIKNFRSLENVSVKLDPITLLVGQNNAGKTSFLKALQLAFGTSRKQVTKEDIYVSPDEILPLDRTSTIDTLIVPTDSENNRINEFSDFWGERFGEAIQLTDTDEEYIAIRTLIEFNDLKGEYIVVQNFLKKWNDNPEMDINTEDIDKKVSRRVLEKIPLFFMDAQRDIQEDLKNSSSYWGRLASDIGLDLELVVELEGSLNDVNSKIVDESEVLSHMKEVLEQLNQYTSRNDSGIQISPITRKIRDLSRGMDILFKDHGSESFPISFHGMGTRSWATLLTFQSYISWLTKKNRKENEEFLPILALEEPEAHLHPQAQRNIYNQISKFEGQRIISTHSPYILGLADLKSIRHFYKLSSVTRVKEISLEGVDAEGERKINREVLNTRGEILFSKAIILFEGETEEQALQLFAQEYWGYHPYELGISFIGVGGAGKYLPFIRLAQLLEINWFIFSDGEVQPLQSVNSALIQIGRSMADSNIIILEDGLDFETYILRDYETELSEMIITEHCNVAYNEQHAESIRSRGIDKEGVLRELKNGKTKYGPLIAEKLIDITDKERRIPQKIDDLFREVSSAINIERKGD</sequence>
<reference evidence="3" key="1">
    <citation type="submission" date="2016-10" db="EMBL/GenBank/DDBJ databases">
        <authorList>
            <person name="See-Too W.S."/>
        </authorList>
    </citation>
    <scope>NUCLEOTIDE SEQUENCE [LARGE SCALE GENOMIC DNA]</scope>
    <source>
        <strain evidence="3">DSM 23997</strain>
    </source>
</reference>
<dbReference type="InterPro" id="IPR051396">
    <property type="entry name" value="Bact_Antivir_Def_Nuclease"/>
</dbReference>
<dbReference type="STRING" id="1038856.BBI15_15125"/>
<dbReference type="EMBL" id="CP016539">
    <property type="protein sequence ID" value="ANU21415.1"/>
    <property type="molecule type" value="Genomic_DNA"/>
</dbReference>